<dbReference type="EMBL" id="QHKO01000005">
    <property type="protein sequence ID" value="RAL21754.1"/>
    <property type="molecule type" value="Genomic_DNA"/>
</dbReference>
<proteinExistence type="predicted"/>
<dbReference type="Proteomes" id="UP000249169">
    <property type="component" value="Unassembled WGS sequence"/>
</dbReference>
<organism evidence="3 4">
    <name type="scientific">Lujinxingia litoralis</name>
    <dbReference type="NCBI Taxonomy" id="2211119"/>
    <lineage>
        <taxon>Bacteria</taxon>
        <taxon>Deltaproteobacteria</taxon>
        <taxon>Bradymonadales</taxon>
        <taxon>Lujinxingiaceae</taxon>
        <taxon>Lujinxingia</taxon>
    </lineage>
</organism>
<feature type="transmembrane region" description="Helical" evidence="1">
    <location>
        <begin position="356"/>
        <end position="374"/>
    </location>
</feature>
<dbReference type="AlphaFoldDB" id="A0A328C3Y5"/>
<keyword evidence="4" id="KW-1185">Reference proteome</keyword>
<reference evidence="3 4" key="1">
    <citation type="submission" date="2018-05" db="EMBL/GenBank/DDBJ databases">
        <title>Lujinxingia marina gen. nov. sp. nov., a new facultative anaerobic member of the class Deltaproteobacteria, and proposal of Lujinxingaceae fam. nov.</title>
        <authorList>
            <person name="Li C.-M."/>
        </authorList>
    </citation>
    <scope>NUCLEOTIDE SEQUENCE [LARGE SCALE GENOMIC DNA]</scope>
    <source>
        <strain evidence="3 4">B210</strain>
    </source>
</reference>
<dbReference type="InterPro" id="IPR058983">
    <property type="entry name" value="AftB_C"/>
</dbReference>
<feature type="transmembrane region" description="Helical" evidence="1">
    <location>
        <begin position="326"/>
        <end position="344"/>
    </location>
</feature>
<keyword evidence="1" id="KW-0472">Membrane</keyword>
<feature type="transmembrane region" description="Helical" evidence="1">
    <location>
        <begin position="72"/>
        <end position="94"/>
    </location>
</feature>
<evidence type="ECO:0000313" key="4">
    <source>
        <dbReference type="Proteomes" id="UP000249169"/>
    </source>
</evidence>
<gene>
    <name evidence="3" type="ORF">DL240_12955</name>
</gene>
<dbReference type="Gene3D" id="2.100.10.30">
    <property type="entry name" value="Jacalin-like lectin domain"/>
    <property type="match status" value="1"/>
</dbReference>
<accession>A0A328C3Y5</accession>
<keyword evidence="1" id="KW-0812">Transmembrane</keyword>
<feature type="transmembrane region" description="Helical" evidence="1">
    <location>
        <begin position="106"/>
        <end position="123"/>
    </location>
</feature>
<name>A0A328C3Y5_9DELT</name>
<evidence type="ECO:0000259" key="2">
    <source>
        <dbReference type="Pfam" id="PF26371"/>
    </source>
</evidence>
<evidence type="ECO:0000313" key="3">
    <source>
        <dbReference type="EMBL" id="RAL21754.1"/>
    </source>
</evidence>
<feature type="domain" description="Terminal beta-(1-&gt;2)-arabinofuranosyltransferase C-terminal" evidence="2">
    <location>
        <begin position="473"/>
        <end position="592"/>
    </location>
</feature>
<feature type="transmembrane region" description="Helical" evidence="1">
    <location>
        <begin position="212"/>
        <end position="230"/>
    </location>
</feature>
<comment type="caution">
    <text evidence="3">The sequence shown here is derived from an EMBL/GenBank/DDBJ whole genome shotgun (WGS) entry which is preliminary data.</text>
</comment>
<feature type="transmembrane region" description="Helical" evidence="1">
    <location>
        <begin position="263"/>
        <end position="281"/>
    </location>
</feature>
<feature type="transmembrane region" description="Helical" evidence="1">
    <location>
        <begin position="293"/>
        <end position="314"/>
    </location>
</feature>
<keyword evidence="1" id="KW-1133">Transmembrane helix</keyword>
<protein>
    <recommendedName>
        <fullName evidence="2">Terminal beta-(1-&gt;2)-arabinofuranosyltransferase C-terminal domain-containing protein</fullName>
    </recommendedName>
</protein>
<dbReference type="Pfam" id="PF26371">
    <property type="entry name" value="AftB_C"/>
    <property type="match status" value="1"/>
</dbReference>
<evidence type="ECO:0000256" key="1">
    <source>
        <dbReference type="SAM" id="Phobius"/>
    </source>
</evidence>
<feature type="transmembrane region" description="Helical" evidence="1">
    <location>
        <begin position="182"/>
        <end position="200"/>
    </location>
</feature>
<sequence>MAMAAPLVVLGVMIWQRRWTSDDGFINLRVIENLLAGAGPVFNAGERIEAYTSTLWVGIVAVLGGLGVRLEIAAMVAGWALSVVGLGFAQWGALVLAGRAREGFGGIWRAAPLPLGALMYAVLPPAWDFGTSGLETGLAIGWLGFSFYRVARVVDHPRERPARVPYGTMALLGLGPLVRPELALFSLGMMLPVIGATLRARGWPSVKASTLLVVKMGAAMGAIPVAYQIFRMGYFAAIVPNTAIAKSAFGSRWEQGFRYAENFFGTYELVLPLAVALGFWLRLVIQTARKGDVLRLLALVIPTFVGLFHCVYVMKVGGGFMHGRLFLPALFGLLLPVAAVPLRGADLRGPGRNSGAGVWVGAVGMALVVGWAAYCGTSLRVAVENVHGIGDERGWYARLASHENPVLLEEYEAMYFIKESKQALSFAERRCPSGQWHEEGAPRGCSPFLYVRNKHGELWPRLPVYTLREDVAARGFKMAQMRISIGMTSLWLGRDVYMVDRVGLANPISARLKLRKRGRPGHEKMLSNSWYVARFAAPTPGEDASVAAARRALSCGELAELEEAVRGELSVERFFSNMAAAARLHRLKIDPDSWRAAQDFCGEPALFEALAGGRGGDPARWQCPQGYHLSGYAVRRSEDGASIAAIRPRCEGSSKGLAGRVEGPELGGAGGAWKRVSCEPGERLVGVHAGEDRWLRSVGVVCEAGGTRRQAPRVGEGGEPVEARCPAGQRAVGMVARTGALVDAVGVVCRAPQDDADGVASSSR</sequence>
<dbReference type="InterPro" id="IPR036404">
    <property type="entry name" value="Jacalin-like_lectin_dom_sf"/>
</dbReference>